<gene>
    <name evidence="2" type="ORF">C8P67_104387</name>
</gene>
<feature type="transmembrane region" description="Helical" evidence="1">
    <location>
        <begin position="41"/>
        <end position="59"/>
    </location>
</feature>
<feature type="transmembrane region" description="Helical" evidence="1">
    <location>
        <begin position="122"/>
        <end position="140"/>
    </location>
</feature>
<dbReference type="RefSeq" id="WP_115812639.1">
    <property type="nucleotide sequence ID" value="NZ_QUNI01000004.1"/>
</dbReference>
<keyword evidence="1" id="KW-1133">Transmembrane helix</keyword>
<evidence type="ECO:0000256" key="1">
    <source>
        <dbReference type="SAM" id="Phobius"/>
    </source>
</evidence>
<keyword evidence="1" id="KW-0812">Transmembrane</keyword>
<protein>
    <submittedName>
        <fullName evidence="2">Uncharacterized protein</fullName>
    </submittedName>
</protein>
<keyword evidence="3" id="KW-1185">Reference proteome</keyword>
<name>A0A3E0ENC1_9FLAO</name>
<reference evidence="2 3" key="1">
    <citation type="submission" date="2018-08" db="EMBL/GenBank/DDBJ databases">
        <title>Genomic Encyclopedia of Archaeal and Bacterial Type Strains, Phase II (KMG-II): from individual species to whole genera.</title>
        <authorList>
            <person name="Goeker M."/>
        </authorList>
    </citation>
    <scope>NUCLEOTIDE SEQUENCE [LARGE SCALE GENOMIC DNA]</scope>
    <source>
        <strain evidence="2 3">DSM 100880</strain>
    </source>
</reference>
<evidence type="ECO:0000313" key="3">
    <source>
        <dbReference type="Proteomes" id="UP000257136"/>
    </source>
</evidence>
<accession>A0A3E0ENC1</accession>
<dbReference type="EMBL" id="QUNI01000004">
    <property type="protein sequence ID" value="REG99752.1"/>
    <property type="molecule type" value="Genomic_DNA"/>
</dbReference>
<keyword evidence="1" id="KW-0472">Membrane</keyword>
<dbReference type="Proteomes" id="UP000257136">
    <property type="component" value="Unassembled WGS sequence"/>
</dbReference>
<proteinExistence type="predicted"/>
<feature type="transmembrane region" description="Helical" evidence="1">
    <location>
        <begin position="160"/>
        <end position="177"/>
    </location>
</feature>
<feature type="transmembrane region" description="Helical" evidence="1">
    <location>
        <begin position="71"/>
        <end position="92"/>
    </location>
</feature>
<evidence type="ECO:0000313" key="2">
    <source>
        <dbReference type="EMBL" id="REG99752.1"/>
    </source>
</evidence>
<comment type="caution">
    <text evidence="2">The sequence shown here is derived from an EMBL/GenBank/DDBJ whole genome shotgun (WGS) entry which is preliminary data.</text>
</comment>
<dbReference type="OrthoDB" id="9844470at2"/>
<organism evidence="2 3">
    <name type="scientific">Flavobacterium aquicola</name>
    <dbReference type="NCBI Taxonomy" id="1682742"/>
    <lineage>
        <taxon>Bacteria</taxon>
        <taxon>Pseudomonadati</taxon>
        <taxon>Bacteroidota</taxon>
        <taxon>Flavobacteriia</taxon>
        <taxon>Flavobacteriales</taxon>
        <taxon>Flavobacteriaceae</taxon>
        <taxon>Flavobacterium</taxon>
    </lineage>
</organism>
<dbReference type="AlphaFoldDB" id="A0A3E0ENC1"/>
<sequence>MEKDFEELKTLFQQKKASMTFSQKVVDQKAKDDIALLKKNHLKTIITFIITALAIIYIDKINAQKLNTSDYGFWILIGCSLYYALSKTYLLYRLNKIKPTQSVLQTIVQLEEYKKLNIWMHTYGEVLYVLVLGFGVYLYLRPVLDKFLLDKTGRTVLCFWWVWGAFIVWMIIYTFVIKRRRMKKDVDILEKHIQSIKSEI</sequence>